<name>A0A177JQY6_SPHYA</name>
<proteinExistence type="predicted"/>
<dbReference type="EMBL" id="QRAL01000005">
    <property type="protein sequence ID" value="RSU59958.1"/>
    <property type="molecule type" value="Genomic_DNA"/>
</dbReference>
<sequence length="60" mass="7418">MWDPQLYVEVRKKNSNITWQRNHESRRYIHTSSEEGDYPQYRHARQRIYIMNAYKTGTLT</sequence>
<evidence type="ECO:0000313" key="4">
    <source>
        <dbReference type="Proteomes" id="UP000287401"/>
    </source>
</evidence>
<organism evidence="1 3">
    <name type="scientific">Sphingobium yanoikuyae</name>
    <name type="common">Sphingomonas yanoikuyae</name>
    <dbReference type="NCBI Taxonomy" id="13690"/>
    <lineage>
        <taxon>Bacteria</taxon>
        <taxon>Pseudomonadati</taxon>
        <taxon>Pseudomonadota</taxon>
        <taxon>Alphaproteobacteria</taxon>
        <taxon>Sphingomonadales</taxon>
        <taxon>Sphingomonadaceae</taxon>
        <taxon>Sphingobium</taxon>
    </lineage>
</organism>
<dbReference type="EMBL" id="LSTR01000035">
    <property type="protein sequence ID" value="OAH43337.1"/>
    <property type="molecule type" value="Genomic_DNA"/>
</dbReference>
<dbReference type="AlphaFoldDB" id="A0A177JQY6"/>
<protein>
    <submittedName>
        <fullName evidence="1">Uncharacterized protein</fullName>
    </submittedName>
</protein>
<evidence type="ECO:0000313" key="1">
    <source>
        <dbReference type="EMBL" id="OAH43337.1"/>
    </source>
</evidence>
<evidence type="ECO:0000313" key="3">
    <source>
        <dbReference type="Proteomes" id="UP000077262"/>
    </source>
</evidence>
<accession>A0A177JQY6</accession>
<reference evidence="1 3" key="1">
    <citation type="submission" date="2016-02" db="EMBL/GenBank/DDBJ databases">
        <authorList>
            <person name="Wen L."/>
            <person name="He K."/>
            <person name="Yang H."/>
        </authorList>
    </citation>
    <scope>NUCLEOTIDE SEQUENCE [LARGE SCALE GENOMIC DNA]</scope>
    <source>
        <strain evidence="1 3">CD09_2</strain>
    </source>
</reference>
<gene>
    <name evidence="1" type="ORF">AX777_10960</name>
    <name evidence="2" type="ORF">DAH51_06705</name>
</gene>
<comment type="caution">
    <text evidence="1">The sequence shown here is derived from an EMBL/GenBank/DDBJ whole genome shotgun (WGS) entry which is preliminary data.</text>
</comment>
<dbReference type="Proteomes" id="UP000077262">
    <property type="component" value="Unassembled WGS sequence"/>
</dbReference>
<evidence type="ECO:0000313" key="2">
    <source>
        <dbReference type="EMBL" id="RSU59958.1"/>
    </source>
</evidence>
<dbReference type="Proteomes" id="UP000287401">
    <property type="component" value="Unassembled WGS sequence"/>
</dbReference>
<reference evidence="2 4" key="2">
    <citation type="submission" date="2018-07" db="EMBL/GenBank/DDBJ databases">
        <title>Genomic and Epidemiologic Investigation of an Indolent Hospital Outbreak.</title>
        <authorList>
            <person name="Johnson R.C."/>
            <person name="Deming C."/>
            <person name="Conlan S."/>
            <person name="Zellmer C.J."/>
            <person name="Michelin A.V."/>
            <person name="Lee-Lin S."/>
            <person name="Thomas P.J."/>
            <person name="Park M."/>
            <person name="Weingarten R.A."/>
            <person name="Less J."/>
            <person name="Dekker J.P."/>
            <person name="Frank K.M."/>
            <person name="Musser K.A."/>
            <person name="Mcquiston J.R."/>
            <person name="Henderson D.K."/>
            <person name="Lau A.F."/>
            <person name="Palmore T.N."/>
            <person name="Segre J.A."/>
        </authorList>
    </citation>
    <scope>NUCLEOTIDE SEQUENCE [LARGE SCALE GENOMIC DNA]</scope>
    <source>
        <strain evidence="2 4">SK-NIH.Env6_1116</strain>
    </source>
</reference>